<evidence type="ECO:0000256" key="12">
    <source>
        <dbReference type="SAM" id="Phobius"/>
    </source>
</evidence>
<feature type="transmembrane region" description="Helical" evidence="12">
    <location>
        <begin position="116"/>
        <end position="138"/>
    </location>
</feature>
<dbReference type="SMART" id="SM00756">
    <property type="entry name" value="VKc"/>
    <property type="match status" value="1"/>
</dbReference>
<dbReference type="InterPro" id="IPR012932">
    <property type="entry name" value="VKOR"/>
</dbReference>
<keyword evidence="10" id="KW-1015">Disulfide bond</keyword>
<dbReference type="CDD" id="cd12917">
    <property type="entry name" value="VKOR_euk"/>
    <property type="match status" value="1"/>
</dbReference>
<evidence type="ECO:0000256" key="10">
    <source>
        <dbReference type="ARBA" id="ARBA00023157"/>
    </source>
</evidence>
<dbReference type="GO" id="GO:0042373">
    <property type="term" value="P:vitamin K metabolic process"/>
    <property type="evidence" value="ECO:0007669"/>
    <property type="project" value="InterPro"/>
</dbReference>
<dbReference type="PANTHER" id="PTHR14519:SF8">
    <property type="entry name" value="VITAMIN K EPOXIDE REDUCTASE COMPLEX SUBUNIT 1"/>
    <property type="match status" value="1"/>
</dbReference>
<feature type="transmembrane region" description="Helical" evidence="12">
    <location>
        <begin position="20"/>
        <end position="39"/>
    </location>
</feature>
<dbReference type="GO" id="GO:0048038">
    <property type="term" value="F:quinone binding"/>
    <property type="evidence" value="ECO:0007669"/>
    <property type="project" value="UniProtKB-KW"/>
</dbReference>
<evidence type="ECO:0000256" key="5">
    <source>
        <dbReference type="ARBA" id="ARBA00022719"/>
    </source>
</evidence>
<evidence type="ECO:0000313" key="14">
    <source>
        <dbReference type="EMBL" id="GMS89435.1"/>
    </source>
</evidence>
<feature type="transmembrane region" description="Helical" evidence="12">
    <location>
        <begin position="92"/>
        <end position="110"/>
    </location>
</feature>
<dbReference type="PANTHER" id="PTHR14519">
    <property type="entry name" value="VITAMIN K EPOXIDE REDUCTASE COMPLEX, SUBUNIT 1"/>
    <property type="match status" value="1"/>
</dbReference>
<dbReference type="InterPro" id="IPR038354">
    <property type="entry name" value="VKOR_sf"/>
</dbReference>
<dbReference type="EC" id="1.17.4.4" evidence="3"/>
<comment type="caution">
    <text evidence="14">The sequence shown here is derived from an EMBL/GenBank/DDBJ whole genome shotgun (WGS) entry which is preliminary data.</text>
</comment>
<feature type="non-terminal residue" evidence="14">
    <location>
        <position position="1"/>
    </location>
</feature>
<keyword evidence="6" id="KW-0256">Endoplasmic reticulum</keyword>
<dbReference type="EMBL" id="BTSX01000003">
    <property type="protein sequence ID" value="GMS89435.1"/>
    <property type="molecule type" value="Genomic_DNA"/>
</dbReference>
<evidence type="ECO:0000256" key="9">
    <source>
        <dbReference type="ARBA" id="ARBA00023136"/>
    </source>
</evidence>
<comment type="similarity">
    <text evidence="2">Belongs to the VKOR family.</text>
</comment>
<keyword evidence="11" id="KW-0676">Redox-active center</keyword>
<evidence type="ECO:0000313" key="15">
    <source>
        <dbReference type="Proteomes" id="UP001432027"/>
    </source>
</evidence>
<keyword evidence="5" id="KW-0874">Quinone</keyword>
<name>A0AAV5T1U2_9BILA</name>
<evidence type="ECO:0000256" key="6">
    <source>
        <dbReference type="ARBA" id="ARBA00022824"/>
    </source>
</evidence>
<evidence type="ECO:0000256" key="1">
    <source>
        <dbReference type="ARBA" id="ARBA00004477"/>
    </source>
</evidence>
<evidence type="ECO:0000256" key="11">
    <source>
        <dbReference type="ARBA" id="ARBA00023284"/>
    </source>
</evidence>
<dbReference type="Proteomes" id="UP001432027">
    <property type="component" value="Unassembled WGS sequence"/>
</dbReference>
<keyword evidence="7 12" id="KW-1133">Transmembrane helix</keyword>
<protein>
    <recommendedName>
        <fullName evidence="3">vitamin-K-epoxide reductase (warfarin-sensitive)</fullName>
        <ecNumber evidence="3">1.17.4.4</ecNumber>
    </recommendedName>
</protein>
<evidence type="ECO:0000256" key="8">
    <source>
        <dbReference type="ARBA" id="ARBA00023002"/>
    </source>
</evidence>
<evidence type="ECO:0000256" key="2">
    <source>
        <dbReference type="ARBA" id="ARBA00006214"/>
    </source>
</evidence>
<dbReference type="Gene3D" id="1.20.1440.130">
    <property type="entry name" value="VKOR domain"/>
    <property type="match status" value="1"/>
</dbReference>
<dbReference type="Pfam" id="PF07884">
    <property type="entry name" value="VKOR"/>
    <property type="match status" value="1"/>
</dbReference>
<evidence type="ECO:0000256" key="3">
    <source>
        <dbReference type="ARBA" id="ARBA00012278"/>
    </source>
</evidence>
<comment type="subcellular location">
    <subcellularLocation>
        <location evidence="1">Endoplasmic reticulum membrane</location>
        <topology evidence="1">Multi-pass membrane protein</topology>
    </subcellularLocation>
</comment>
<keyword evidence="15" id="KW-1185">Reference proteome</keyword>
<evidence type="ECO:0000256" key="7">
    <source>
        <dbReference type="ARBA" id="ARBA00022989"/>
    </source>
</evidence>
<dbReference type="InterPro" id="IPR042406">
    <property type="entry name" value="VKORC1/VKORC1L1"/>
</dbReference>
<reference evidence="14" key="1">
    <citation type="submission" date="2023-10" db="EMBL/GenBank/DDBJ databases">
        <title>Genome assembly of Pristionchus species.</title>
        <authorList>
            <person name="Yoshida K."/>
            <person name="Sommer R.J."/>
        </authorList>
    </citation>
    <scope>NUCLEOTIDE SEQUENCE</scope>
    <source>
        <strain evidence="14">RS0144</strain>
    </source>
</reference>
<dbReference type="GO" id="GO:0005789">
    <property type="term" value="C:endoplasmic reticulum membrane"/>
    <property type="evidence" value="ECO:0007669"/>
    <property type="project" value="UniProtKB-SubCell"/>
</dbReference>
<evidence type="ECO:0000259" key="13">
    <source>
        <dbReference type="SMART" id="SM00756"/>
    </source>
</evidence>
<sequence>HLFAMPAKNSILSKTLHTLSNWMMLWTGLGILVSAYTLYIETKFEMNREYVAACDINSYISCTKVLDSQFATGFGLVAPIFGEESILNQKNALYGLLVYFTLSILSRFASPSLVRFNLLVVYGIIAGSLYLFIILIYLRTICLVCYFTYFVNGALCINATRRVYTVEQMIQSERNYKKKK</sequence>
<organism evidence="14 15">
    <name type="scientific">Pristionchus entomophagus</name>
    <dbReference type="NCBI Taxonomy" id="358040"/>
    <lineage>
        <taxon>Eukaryota</taxon>
        <taxon>Metazoa</taxon>
        <taxon>Ecdysozoa</taxon>
        <taxon>Nematoda</taxon>
        <taxon>Chromadorea</taxon>
        <taxon>Rhabditida</taxon>
        <taxon>Rhabditina</taxon>
        <taxon>Diplogasteromorpha</taxon>
        <taxon>Diplogasteroidea</taxon>
        <taxon>Neodiplogasteridae</taxon>
        <taxon>Pristionchus</taxon>
    </lineage>
</organism>
<proteinExistence type="inferred from homology"/>
<keyword evidence="8" id="KW-0560">Oxidoreductase</keyword>
<gene>
    <name evidence="14" type="ORF">PENTCL1PPCAC_11610</name>
</gene>
<dbReference type="GO" id="GO:0047057">
    <property type="term" value="F:vitamin-K-epoxide reductase (warfarin-sensitive) activity"/>
    <property type="evidence" value="ECO:0007669"/>
    <property type="project" value="UniProtKB-EC"/>
</dbReference>
<feature type="domain" description="Vitamin K epoxide reductase" evidence="13">
    <location>
        <begin position="17"/>
        <end position="163"/>
    </location>
</feature>
<keyword evidence="4 12" id="KW-0812">Transmembrane</keyword>
<evidence type="ECO:0000256" key="4">
    <source>
        <dbReference type="ARBA" id="ARBA00022692"/>
    </source>
</evidence>
<dbReference type="AlphaFoldDB" id="A0AAV5T1U2"/>
<accession>A0AAV5T1U2</accession>
<keyword evidence="9 12" id="KW-0472">Membrane</keyword>